<proteinExistence type="predicted"/>
<comment type="caution">
    <text evidence="3">The sequence shown here is derived from an EMBL/GenBank/DDBJ whole genome shotgun (WGS) entry which is preliminary data.</text>
</comment>
<dbReference type="InterPro" id="IPR001296">
    <property type="entry name" value="Glyco_trans_1"/>
</dbReference>
<evidence type="ECO:0000313" key="4">
    <source>
        <dbReference type="Proteomes" id="UP000681315"/>
    </source>
</evidence>
<dbReference type="Proteomes" id="UP000681315">
    <property type="component" value="Unassembled WGS sequence"/>
</dbReference>
<gene>
    <name evidence="3" type="ORF">J4051_06510</name>
</gene>
<evidence type="ECO:0000313" key="3">
    <source>
        <dbReference type="EMBL" id="MBO3097912.1"/>
    </source>
</evidence>
<sequence>MKSDKINITFTLPNLLPGGAERVMSYIAQNIDSTKFNSTLLIVGYSKDASYNIKNINVIFLEKPRVSKGVFALFKYILNTKPDIVVSAISHLNTVTSYLSLFFPKTIFIAREVNVLSVLANYENQRNPSTFSFLGDKRFNFFDKIICQSNDMLEDFNKNFNIKKNKLVLINNPITDNFKVKERNKINTPINFITVARFDQEKGHHRILEALSKVDFDFHYTLIGKGILYDEIFAQIKDFNLKSKITHIPFTTKVEKYLAESDLYLQGSYTEGFPNSIIESCMVGTPVLAFDAPGGINEIIFPDINGNIVSNVNEFVQKLETFNANYNFNPKDVSASVSTRYSSKTILAKYEDLFMNVYHKKNN</sequence>
<dbReference type="EMBL" id="JAGEVG010000006">
    <property type="protein sequence ID" value="MBO3097912.1"/>
    <property type="molecule type" value="Genomic_DNA"/>
</dbReference>
<feature type="domain" description="Glycosyl transferase family 1" evidence="1">
    <location>
        <begin position="181"/>
        <end position="322"/>
    </location>
</feature>
<organism evidence="3 4">
    <name type="scientific">Gelidibacter pelagius</name>
    <dbReference type="NCBI Taxonomy" id="2819985"/>
    <lineage>
        <taxon>Bacteria</taxon>
        <taxon>Pseudomonadati</taxon>
        <taxon>Bacteroidota</taxon>
        <taxon>Flavobacteriia</taxon>
        <taxon>Flavobacteriales</taxon>
        <taxon>Flavobacteriaceae</taxon>
        <taxon>Gelidibacter</taxon>
    </lineage>
</organism>
<accession>A0ABS3SSJ9</accession>
<dbReference type="CDD" id="cd03811">
    <property type="entry name" value="GT4_GT28_WabH-like"/>
    <property type="match status" value="1"/>
</dbReference>
<reference evidence="3 4" key="1">
    <citation type="submission" date="2021-03" db="EMBL/GenBank/DDBJ databases">
        <title>Gelidibacter sp. nov., isolated from costal sediment.</title>
        <authorList>
            <person name="Lun K.-Y."/>
        </authorList>
    </citation>
    <scope>NUCLEOTIDE SEQUENCE [LARGE SCALE GENOMIC DNA]</scope>
    <source>
        <strain evidence="3 4">DF109</strain>
    </source>
</reference>
<dbReference type="Gene3D" id="3.40.50.2000">
    <property type="entry name" value="Glycogen Phosphorylase B"/>
    <property type="match status" value="2"/>
</dbReference>
<dbReference type="PANTHER" id="PTHR12526">
    <property type="entry name" value="GLYCOSYLTRANSFERASE"/>
    <property type="match status" value="1"/>
</dbReference>
<dbReference type="InterPro" id="IPR028098">
    <property type="entry name" value="Glyco_trans_4-like_N"/>
</dbReference>
<dbReference type="Pfam" id="PF00534">
    <property type="entry name" value="Glycos_transf_1"/>
    <property type="match status" value="1"/>
</dbReference>
<evidence type="ECO:0000259" key="1">
    <source>
        <dbReference type="Pfam" id="PF00534"/>
    </source>
</evidence>
<dbReference type="PANTHER" id="PTHR12526:SF630">
    <property type="entry name" value="GLYCOSYLTRANSFERASE"/>
    <property type="match status" value="1"/>
</dbReference>
<evidence type="ECO:0000259" key="2">
    <source>
        <dbReference type="Pfam" id="PF13439"/>
    </source>
</evidence>
<keyword evidence="4" id="KW-1185">Reference proteome</keyword>
<dbReference type="RefSeq" id="WP_208233057.1">
    <property type="nucleotide sequence ID" value="NZ_JAGEVG010000006.1"/>
</dbReference>
<dbReference type="Pfam" id="PF13439">
    <property type="entry name" value="Glyco_transf_4"/>
    <property type="match status" value="1"/>
</dbReference>
<protein>
    <submittedName>
        <fullName evidence="3">Glycosyltransferase</fullName>
    </submittedName>
</protein>
<dbReference type="SUPFAM" id="SSF53756">
    <property type="entry name" value="UDP-Glycosyltransferase/glycogen phosphorylase"/>
    <property type="match status" value="1"/>
</dbReference>
<name>A0ABS3SSJ9_9FLAO</name>
<feature type="domain" description="Glycosyltransferase subfamily 4-like N-terminal" evidence="2">
    <location>
        <begin position="17"/>
        <end position="175"/>
    </location>
</feature>